<gene>
    <name evidence="1" type="ORF">SAMN05443636_1905</name>
</gene>
<organism evidence="1 2">
    <name type="scientific">Halobaculum gomorrense</name>
    <dbReference type="NCBI Taxonomy" id="43928"/>
    <lineage>
        <taxon>Archaea</taxon>
        <taxon>Methanobacteriati</taxon>
        <taxon>Methanobacteriota</taxon>
        <taxon>Stenosarchaea group</taxon>
        <taxon>Halobacteria</taxon>
        <taxon>Halobacteriales</taxon>
        <taxon>Haloferacaceae</taxon>
        <taxon>Halobaculum</taxon>
    </lineage>
</organism>
<dbReference type="AlphaFoldDB" id="A0A1M5QHL3"/>
<evidence type="ECO:0000313" key="1">
    <source>
        <dbReference type="EMBL" id="SHH13408.1"/>
    </source>
</evidence>
<accession>A0A1M5QHL3</accession>
<dbReference type="Proteomes" id="UP000184357">
    <property type="component" value="Unassembled WGS sequence"/>
</dbReference>
<name>A0A1M5QHL3_9EURY</name>
<reference evidence="1" key="1">
    <citation type="submission" date="2016-11" db="EMBL/GenBank/DDBJ databases">
        <authorList>
            <person name="Jaros S."/>
            <person name="Januszkiewicz K."/>
            <person name="Wedrychowicz H."/>
        </authorList>
    </citation>
    <scope>NUCLEOTIDE SEQUENCE [LARGE SCALE GENOMIC DNA]</scope>
    <source>
        <strain evidence="1">DSM 9297</strain>
    </source>
</reference>
<protein>
    <submittedName>
        <fullName evidence="1">Uncharacterized protein</fullName>
    </submittedName>
</protein>
<sequence length="37" mass="4057">MSDDSLAALREEFDDVEATVEELAESALEEALNEVSE</sequence>
<proteinExistence type="predicted"/>
<keyword evidence="2" id="KW-1185">Reference proteome</keyword>
<evidence type="ECO:0000313" key="2">
    <source>
        <dbReference type="Proteomes" id="UP000184357"/>
    </source>
</evidence>
<dbReference type="EMBL" id="FQWV01000004">
    <property type="protein sequence ID" value="SHH13408.1"/>
    <property type="molecule type" value="Genomic_DNA"/>
</dbReference>